<comment type="caution">
    <text evidence="1">The sequence shown here is derived from an EMBL/GenBank/DDBJ whole genome shotgun (WGS) entry which is preliminary data.</text>
</comment>
<dbReference type="Proteomes" id="UP000789901">
    <property type="component" value="Unassembled WGS sequence"/>
</dbReference>
<keyword evidence="2" id="KW-1185">Reference proteome</keyword>
<proteinExistence type="predicted"/>
<dbReference type="EMBL" id="CAJVQB010173425">
    <property type="protein sequence ID" value="CAG8857651.1"/>
    <property type="molecule type" value="Genomic_DNA"/>
</dbReference>
<reference evidence="1 2" key="1">
    <citation type="submission" date="2021-06" db="EMBL/GenBank/DDBJ databases">
        <authorList>
            <person name="Kallberg Y."/>
            <person name="Tangrot J."/>
            <person name="Rosling A."/>
        </authorList>
    </citation>
    <scope>NUCLEOTIDE SEQUENCE [LARGE SCALE GENOMIC DNA]</scope>
    <source>
        <strain evidence="1 2">120-4 pot B 10/14</strain>
    </source>
</reference>
<name>A0ABN7XU92_GIGMA</name>
<sequence length="145" mass="16861">FSIFEPNQSLPATLSKPLPFKPLKELAHQAEQQFISLNNITTNPKRKTSFFYIFLQKFLNQAAINDDITNFNLKNALQHTFSISTDPYHFANIIAYFNIIQFSTHSISSIFSQYYQSYLPQAIQYISKKLQIPTINTELFLPNFQ</sequence>
<feature type="non-terminal residue" evidence="1">
    <location>
        <position position="1"/>
    </location>
</feature>
<evidence type="ECO:0000313" key="2">
    <source>
        <dbReference type="Proteomes" id="UP000789901"/>
    </source>
</evidence>
<organism evidence="1 2">
    <name type="scientific">Gigaspora margarita</name>
    <dbReference type="NCBI Taxonomy" id="4874"/>
    <lineage>
        <taxon>Eukaryota</taxon>
        <taxon>Fungi</taxon>
        <taxon>Fungi incertae sedis</taxon>
        <taxon>Mucoromycota</taxon>
        <taxon>Glomeromycotina</taxon>
        <taxon>Glomeromycetes</taxon>
        <taxon>Diversisporales</taxon>
        <taxon>Gigasporaceae</taxon>
        <taxon>Gigaspora</taxon>
    </lineage>
</organism>
<feature type="non-terminal residue" evidence="1">
    <location>
        <position position="145"/>
    </location>
</feature>
<evidence type="ECO:0000313" key="1">
    <source>
        <dbReference type="EMBL" id="CAG8857651.1"/>
    </source>
</evidence>
<protein>
    <submittedName>
        <fullName evidence="1">34356_t:CDS:1</fullName>
    </submittedName>
</protein>
<accession>A0ABN7XU92</accession>
<gene>
    <name evidence="1" type="ORF">GMARGA_LOCUS46470</name>
</gene>